<name>A0ABU4VLP8_9ACTN</name>
<dbReference type="SUPFAM" id="SSF81624">
    <property type="entry name" value="N-terminal domain of MutM-like DNA repair proteins"/>
    <property type="match status" value="1"/>
</dbReference>
<dbReference type="Pfam" id="PF01149">
    <property type="entry name" value="Fapy_DNA_glyco"/>
    <property type="match status" value="1"/>
</dbReference>
<reference evidence="17 18" key="1">
    <citation type="submission" date="2023-11" db="EMBL/GenBank/DDBJ databases">
        <authorList>
            <person name="Xu M."/>
            <person name="Jiang T."/>
        </authorList>
    </citation>
    <scope>NUCLEOTIDE SEQUENCE [LARGE SCALE GENOMIC DNA]</scope>
    <source>
        <strain evidence="17 18">SD</strain>
    </source>
</reference>
<dbReference type="SMART" id="SM00898">
    <property type="entry name" value="Fapy_DNA_glyco"/>
    <property type="match status" value="1"/>
</dbReference>
<evidence type="ECO:0000256" key="11">
    <source>
        <dbReference type="ARBA" id="ARBA00023268"/>
    </source>
</evidence>
<keyword evidence="12" id="KW-0326">Glycosidase</keyword>
<proteinExistence type="inferred from homology"/>
<evidence type="ECO:0000256" key="4">
    <source>
        <dbReference type="ARBA" id="ARBA00022763"/>
    </source>
</evidence>
<feature type="domain" description="FPG-type" evidence="15">
    <location>
        <begin position="285"/>
        <end position="319"/>
    </location>
</feature>
<evidence type="ECO:0000256" key="13">
    <source>
        <dbReference type="PROSITE-ProRule" id="PRU00391"/>
    </source>
</evidence>
<protein>
    <submittedName>
        <fullName evidence="17">DNA-formamidopyrimidine glycosylase family protein</fullName>
    </submittedName>
</protein>
<dbReference type="Gene3D" id="1.10.8.50">
    <property type="match status" value="1"/>
</dbReference>
<dbReference type="Proteomes" id="UP001277761">
    <property type="component" value="Unassembled WGS sequence"/>
</dbReference>
<evidence type="ECO:0000256" key="8">
    <source>
        <dbReference type="ARBA" id="ARBA00023125"/>
    </source>
</evidence>
<keyword evidence="6" id="KW-0378">Hydrolase</keyword>
<evidence type="ECO:0000256" key="1">
    <source>
        <dbReference type="ARBA" id="ARBA00001668"/>
    </source>
</evidence>
<dbReference type="SUPFAM" id="SSF57716">
    <property type="entry name" value="Glucocorticoid receptor-like (DNA-binding domain)"/>
    <property type="match status" value="1"/>
</dbReference>
<dbReference type="EMBL" id="JAXAVX010000004">
    <property type="protein sequence ID" value="MDX8152014.1"/>
    <property type="molecule type" value="Genomic_DNA"/>
</dbReference>
<comment type="catalytic activity">
    <reaction evidence="1">
        <text>Hydrolysis of DNA containing ring-opened 7-methylguanine residues, releasing 2,6-diamino-4-hydroxy-5-(N-methyl)formamidopyrimidine.</text>
        <dbReference type="EC" id="3.2.2.23"/>
    </reaction>
</comment>
<evidence type="ECO:0000313" key="18">
    <source>
        <dbReference type="Proteomes" id="UP001277761"/>
    </source>
</evidence>
<evidence type="ECO:0000256" key="12">
    <source>
        <dbReference type="ARBA" id="ARBA00023295"/>
    </source>
</evidence>
<keyword evidence="10" id="KW-0456">Lyase</keyword>
<dbReference type="InterPro" id="IPR000214">
    <property type="entry name" value="Znf_DNA_glyclase/AP_lyase"/>
</dbReference>
<dbReference type="PANTHER" id="PTHR22993:SF9">
    <property type="entry name" value="FORMAMIDOPYRIMIDINE-DNA GLYCOSYLASE"/>
    <property type="match status" value="1"/>
</dbReference>
<keyword evidence="11" id="KW-0511">Multifunctional enzyme</keyword>
<evidence type="ECO:0000256" key="7">
    <source>
        <dbReference type="ARBA" id="ARBA00022833"/>
    </source>
</evidence>
<dbReference type="SUPFAM" id="SSF46946">
    <property type="entry name" value="S13-like H2TH domain"/>
    <property type="match status" value="1"/>
</dbReference>
<dbReference type="InterPro" id="IPR015886">
    <property type="entry name" value="H2TH_FPG"/>
</dbReference>
<gene>
    <name evidence="17" type="ORF">SK069_10450</name>
</gene>
<accession>A0ABU4VLP8</accession>
<comment type="similarity">
    <text evidence="2">Belongs to the FPG family.</text>
</comment>
<feature type="region of interest" description="Disordered" evidence="14">
    <location>
        <begin position="173"/>
        <end position="195"/>
    </location>
</feature>
<keyword evidence="18" id="KW-1185">Reference proteome</keyword>
<keyword evidence="4" id="KW-0227">DNA damage</keyword>
<comment type="caution">
    <text evidence="17">The sequence shown here is derived from an EMBL/GenBank/DDBJ whole genome shotgun (WGS) entry which is preliminary data.</text>
</comment>
<keyword evidence="7" id="KW-0862">Zinc</keyword>
<dbReference type="RefSeq" id="WP_319954169.1">
    <property type="nucleotide sequence ID" value="NZ_JAXAVX010000004.1"/>
</dbReference>
<feature type="region of interest" description="Disordered" evidence="14">
    <location>
        <begin position="105"/>
        <end position="134"/>
    </location>
</feature>
<evidence type="ECO:0000256" key="10">
    <source>
        <dbReference type="ARBA" id="ARBA00023239"/>
    </source>
</evidence>
<evidence type="ECO:0000256" key="6">
    <source>
        <dbReference type="ARBA" id="ARBA00022801"/>
    </source>
</evidence>
<sequence>MPELPEIEATVRLLDAAVRGGTIESAMAPGLATMRTFSPPLDALKGATLTGIDRRGKLLLVHAEGGGLPGPSTLVLHLMSAGRLQLYEKLAGPRDRTSRVLLRIRGGGAASPAEATTGPGGDAGPEAPDALGAPAIAVPGTEAPLRELRLREFGTKQAAWGKLLPDAELADDDTLSTLGPEAWPDPPDLSDLPPRRTLRGAIRDQRVLAGIGRTWSDEILWQAQLAPLRRCGDLDHAERERLRTAMVEKLGGALDLYLHGGTGPDGKRRTPLALPLPDKLPLPLQVHRRTGDPCPRDGTTLLAVHYEDDEMTYCPTCQTGGKPYKDRRLSRLLKD</sequence>
<keyword evidence="9" id="KW-0234">DNA repair</keyword>
<evidence type="ECO:0000256" key="3">
    <source>
        <dbReference type="ARBA" id="ARBA00022723"/>
    </source>
</evidence>
<feature type="domain" description="Formamidopyrimidine-DNA glycosylase catalytic" evidence="16">
    <location>
        <begin position="2"/>
        <end position="154"/>
    </location>
</feature>
<dbReference type="SMART" id="SM01232">
    <property type="entry name" value="H2TH"/>
    <property type="match status" value="1"/>
</dbReference>
<evidence type="ECO:0000256" key="9">
    <source>
        <dbReference type="ARBA" id="ARBA00023204"/>
    </source>
</evidence>
<keyword evidence="5 13" id="KW-0863">Zinc-finger</keyword>
<evidence type="ECO:0000256" key="14">
    <source>
        <dbReference type="SAM" id="MobiDB-lite"/>
    </source>
</evidence>
<organism evidence="17 18">
    <name type="scientific">Patulibacter brassicae</name>
    <dbReference type="NCBI Taxonomy" id="1705717"/>
    <lineage>
        <taxon>Bacteria</taxon>
        <taxon>Bacillati</taxon>
        <taxon>Actinomycetota</taxon>
        <taxon>Thermoleophilia</taxon>
        <taxon>Solirubrobacterales</taxon>
        <taxon>Patulibacteraceae</taxon>
        <taxon>Patulibacter</taxon>
    </lineage>
</organism>
<dbReference type="PROSITE" id="PS51066">
    <property type="entry name" value="ZF_FPG_2"/>
    <property type="match status" value="1"/>
</dbReference>
<dbReference type="InterPro" id="IPR035937">
    <property type="entry name" value="FPG_N"/>
</dbReference>
<dbReference type="PROSITE" id="PS51068">
    <property type="entry name" value="FPG_CAT"/>
    <property type="match status" value="1"/>
</dbReference>
<dbReference type="PANTHER" id="PTHR22993">
    <property type="entry name" value="FORMAMIDOPYRIMIDINE-DNA GLYCOSYLASE"/>
    <property type="match status" value="1"/>
</dbReference>
<evidence type="ECO:0000259" key="16">
    <source>
        <dbReference type="PROSITE" id="PS51068"/>
    </source>
</evidence>
<dbReference type="InterPro" id="IPR010979">
    <property type="entry name" value="Ribosomal_uS13-like_H2TH"/>
</dbReference>
<evidence type="ECO:0000256" key="5">
    <source>
        <dbReference type="ARBA" id="ARBA00022771"/>
    </source>
</evidence>
<keyword evidence="8" id="KW-0238">DNA-binding</keyword>
<dbReference type="Gene3D" id="3.20.190.10">
    <property type="entry name" value="MutM-like, N-terminal"/>
    <property type="match status" value="1"/>
</dbReference>
<dbReference type="InterPro" id="IPR012319">
    <property type="entry name" value="FPG_cat"/>
</dbReference>
<keyword evidence="3" id="KW-0479">Metal-binding</keyword>
<evidence type="ECO:0000256" key="2">
    <source>
        <dbReference type="ARBA" id="ARBA00009409"/>
    </source>
</evidence>
<feature type="compositionally biased region" description="Low complexity" evidence="14">
    <location>
        <begin position="124"/>
        <end position="134"/>
    </location>
</feature>
<evidence type="ECO:0000313" key="17">
    <source>
        <dbReference type="EMBL" id="MDX8152014.1"/>
    </source>
</evidence>
<evidence type="ECO:0000259" key="15">
    <source>
        <dbReference type="PROSITE" id="PS51066"/>
    </source>
</evidence>